<comment type="caution">
    <text evidence="8">The sequence shown here is derived from an EMBL/GenBank/DDBJ whole genome shotgun (WGS) entry which is preliminary data.</text>
</comment>
<feature type="domain" description="NADP-dependent oxidoreductase" evidence="7">
    <location>
        <begin position="20"/>
        <end position="255"/>
    </location>
</feature>
<keyword evidence="3" id="KW-0560">Oxidoreductase</keyword>
<dbReference type="PANTHER" id="PTHR43827:SF3">
    <property type="entry name" value="NADP-DEPENDENT OXIDOREDUCTASE DOMAIN-CONTAINING PROTEIN"/>
    <property type="match status" value="1"/>
</dbReference>
<dbReference type="Pfam" id="PF00248">
    <property type="entry name" value="Aldo_ket_red"/>
    <property type="match status" value="1"/>
</dbReference>
<dbReference type="InterPro" id="IPR020471">
    <property type="entry name" value="AKR"/>
</dbReference>
<dbReference type="EMBL" id="JADKPV010000001">
    <property type="protein sequence ID" value="MBF4500640.1"/>
    <property type="molecule type" value="Genomic_DNA"/>
</dbReference>
<evidence type="ECO:0000256" key="1">
    <source>
        <dbReference type="ARBA" id="ARBA00007905"/>
    </source>
</evidence>
<dbReference type="Gene3D" id="3.20.20.100">
    <property type="entry name" value="NADP-dependent oxidoreductase domain"/>
    <property type="match status" value="1"/>
</dbReference>
<dbReference type="PROSITE" id="PS00798">
    <property type="entry name" value="ALDOKETO_REDUCTASE_1"/>
    <property type="match status" value="1"/>
</dbReference>
<feature type="site" description="Lowers pKa of active site Tyr" evidence="6">
    <location>
        <position position="72"/>
    </location>
</feature>
<name>A0A8J7G9X8_9BACL</name>
<reference evidence="8" key="1">
    <citation type="submission" date="2020-11" db="EMBL/GenBank/DDBJ databases">
        <title>Multidrug resistant novel bacterium Savagea serpentis sp. nov., isolated from the scats of a vine snake (Ahaetulla nasuta).</title>
        <authorList>
            <person name="Venkata Ramana V."/>
            <person name="Vikas Patil S."/>
            <person name="Yogita Lugani V."/>
        </authorList>
    </citation>
    <scope>NUCLEOTIDE SEQUENCE</scope>
    <source>
        <strain evidence="8">SN6</strain>
    </source>
</reference>
<dbReference type="PROSITE" id="PS00063">
    <property type="entry name" value="ALDOKETO_REDUCTASE_3"/>
    <property type="match status" value="1"/>
</dbReference>
<keyword evidence="2" id="KW-0521">NADP</keyword>
<feature type="active site" description="Proton donor" evidence="4">
    <location>
        <position position="47"/>
    </location>
</feature>
<evidence type="ECO:0000256" key="6">
    <source>
        <dbReference type="PIRSR" id="PIRSR000097-3"/>
    </source>
</evidence>
<dbReference type="PANTHER" id="PTHR43827">
    <property type="entry name" value="2,5-DIKETO-D-GLUCONIC ACID REDUCTASE"/>
    <property type="match status" value="1"/>
</dbReference>
<sequence length="275" mass="31441">MKTLQNGVGIPMTGLGVFNMKDRDETIQAIHHAIDTGYRLIDTAKVYGNEEEVGEAIRTANIPREQLFITTKVWNSDQGYDETLKAFDASLQRLGLDYIDLYLTHWPVPEKFTETYRAIERLYEEKLIRVPGVSNHHIHHLEQLAQTANVQPMVNQIEIHPYFQQEELVRYCQQQNIAVTAWSPLGRGDSFDNPVLVEIAKRHGKSPAQIILNWFKTRDIITIPKSVTPSRIEENFHAYDFTLTAEEIAQIKSMNRNARRGVDPDAADMVQQLGG</sequence>
<dbReference type="InterPro" id="IPR036812">
    <property type="entry name" value="NAD(P)_OxRdtase_dom_sf"/>
</dbReference>
<feature type="binding site" evidence="5">
    <location>
        <position position="105"/>
    </location>
    <ligand>
        <name>substrate</name>
    </ligand>
</feature>
<evidence type="ECO:0000256" key="4">
    <source>
        <dbReference type="PIRSR" id="PIRSR000097-1"/>
    </source>
</evidence>
<evidence type="ECO:0000313" key="8">
    <source>
        <dbReference type="EMBL" id="MBF4500640.1"/>
    </source>
</evidence>
<accession>A0A8J7G9X8</accession>
<comment type="similarity">
    <text evidence="1">Belongs to the aldo/keto reductase family.</text>
</comment>
<organism evidence="8 9">
    <name type="scientific">Savagea serpentis</name>
    <dbReference type="NCBI Taxonomy" id="2785297"/>
    <lineage>
        <taxon>Bacteria</taxon>
        <taxon>Bacillati</taxon>
        <taxon>Bacillota</taxon>
        <taxon>Bacilli</taxon>
        <taxon>Bacillales</taxon>
        <taxon>Caryophanaceae</taxon>
        <taxon>Savagea</taxon>
    </lineage>
</organism>
<dbReference type="PRINTS" id="PR00069">
    <property type="entry name" value="ALDKETRDTASE"/>
</dbReference>
<proteinExistence type="inferred from homology"/>
<dbReference type="InterPro" id="IPR023210">
    <property type="entry name" value="NADP_OxRdtase_dom"/>
</dbReference>
<dbReference type="AlphaFoldDB" id="A0A8J7G9X8"/>
<dbReference type="GO" id="GO:0016616">
    <property type="term" value="F:oxidoreductase activity, acting on the CH-OH group of donors, NAD or NADP as acceptor"/>
    <property type="evidence" value="ECO:0007669"/>
    <property type="project" value="UniProtKB-ARBA"/>
</dbReference>
<dbReference type="RefSeq" id="WP_194562069.1">
    <property type="nucleotide sequence ID" value="NZ_JADKPV010000001.1"/>
</dbReference>
<evidence type="ECO:0000256" key="5">
    <source>
        <dbReference type="PIRSR" id="PIRSR000097-2"/>
    </source>
</evidence>
<keyword evidence="9" id="KW-1185">Reference proteome</keyword>
<dbReference type="SUPFAM" id="SSF51430">
    <property type="entry name" value="NAD(P)-linked oxidoreductase"/>
    <property type="match status" value="1"/>
</dbReference>
<evidence type="ECO:0000313" key="9">
    <source>
        <dbReference type="Proteomes" id="UP000622653"/>
    </source>
</evidence>
<dbReference type="Proteomes" id="UP000622653">
    <property type="component" value="Unassembled WGS sequence"/>
</dbReference>
<evidence type="ECO:0000256" key="2">
    <source>
        <dbReference type="ARBA" id="ARBA00022857"/>
    </source>
</evidence>
<dbReference type="PIRSF" id="PIRSF000097">
    <property type="entry name" value="AKR"/>
    <property type="match status" value="1"/>
</dbReference>
<dbReference type="InterPro" id="IPR018170">
    <property type="entry name" value="Aldo/ket_reductase_CS"/>
</dbReference>
<evidence type="ECO:0000256" key="3">
    <source>
        <dbReference type="ARBA" id="ARBA00023002"/>
    </source>
</evidence>
<gene>
    <name evidence="8" type="ORF">IRY55_04615</name>
</gene>
<protein>
    <submittedName>
        <fullName evidence="8">Aldo/keto reductase</fullName>
    </submittedName>
</protein>
<evidence type="ECO:0000259" key="7">
    <source>
        <dbReference type="Pfam" id="PF00248"/>
    </source>
</evidence>
<dbReference type="FunFam" id="3.20.20.100:FF:000015">
    <property type="entry name" value="Oxidoreductase, aldo/keto reductase family"/>
    <property type="match status" value="1"/>
</dbReference>